<dbReference type="Gene3D" id="3.40.50.10420">
    <property type="entry name" value="NagB/RpiA/CoA transferase-like"/>
    <property type="match status" value="1"/>
</dbReference>
<accession>A0A1I7W8L2</accession>
<keyword evidence="1" id="KW-1185">Reference proteome</keyword>
<reference evidence="2" key="1">
    <citation type="submission" date="2016-11" db="UniProtKB">
        <authorList>
            <consortium name="WormBaseParasite"/>
        </authorList>
    </citation>
    <scope>IDENTIFICATION</scope>
</reference>
<sequence>MSGVLAQMQLGPSGSSRKQGASSWLLVHLIQLLPNGYYDRMLTDHNKQFCNMPKRYGLALKEQIVEQVPLSAVDVKLDGIIHA</sequence>
<dbReference type="WBParaSite" id="Hba_00987">
    <property type="protein sequence ID" value="Hba_00987"/>
    <property type="gene ID" value="Hba_00987"/>
</dbReference>
<dbReference type="SUPFAM" id="SSF100950">
    <property type="entry name" value="NagB/RpiA/CoA transferase-like"/>
    <property type="match status" value="1"/>
</dbReference>
<dbReference type="Proteomes" id="UP000095283">
    <property type="component" value="Unplaced"/>
</dbReference>
<evidence type="ECO:0000313" key="2">
    <source>
        <dbReference type="WBParaSite" id="Hba_00987"/>
    </source>
</evidence>
<proteinExistence type="predicted"/>
<organism evidence="1 2">
    <name type="scientific">Heterorhabditis bacteriophora</name>
    <name type="common">Entomopathogenic nematode worm</name>
    <dbReference type="NCBI Taxonomy" id="37862"/>
    <lineage>
        <taxon>Eukaryota</taxon>
        <taxon>Metazoa</taxon>
        <taxon>Ecdysozoa</taxon>
        <taxon>Nematoda</taxon>
        <taxon>Chromadorea</taxon>
        <taxon>Rhabditida</taxon>
        <taxon>Rhabditina</taxon>
        <taxon>Rhabditomorpha</taxon>
        <taxon>Strongyloidea</taxon>
        <taxon>Heterorhabditidae</taxon>
        <taxon>Heterorhabditis</taxon>
    </lineage>
</organism>
<dbReference type="InterPro" id="IPR037171">
    <property type="entry name" value="NagB/RpiA_transferase-like"/>
</dbReference>
<dbReference type="InterPro" id="IPR024185">
    <property type="entry name" value="FTHF_cligase-like_sf"/>
</dbReference>
<name>A0A1I7W8L2_HETBA</name>
<evidence type="ECO:0000313" key="1">
    <source>
        <dbReference type="Proteomes" id="UP000095283"/>
    </source>
</evidence>
<dbReference type="AlphaFoldDB" id="A0A1I7W8L2"/>
<dbReference type="Pfam" id="PF01812">
    <property type="entry name" value="5-FTHF_cyc-lig"/>
    <property type="match status" value="1"/>
</dbReference>
<protein>
    <submittedName>
        <fullName evidence="2">SWIB domain-containing protein</fullName>
    </submittedName>
</protein>
<dbReference type="InterPro" id="IPR002698">
    <property type="entry name" value="FTHF_cligase"/>
</dbReference>